<protein>
    <submittedName>
        <fullName evidence="2">Uncharacterized protein</fullName>
    </submittedName>
</protein>
<sequence>MAKTRKNVEQSEEVITPSETVEEKSFFKEDVLRSKEFSPIERDFLSGFLEDKKYTIDEARKALEKIKKGVVK</sequence>
<dbReference type="EMBL" id="JABXJK010000059">
    <property type="protein sequence ID" value="MBA0973007.1"/>
    <property type="molecule type" value="Genomic_DNA"/>
</dbReference>
<dbReference type="Proteomes" id="UP000571857">
    <property type="component" value="Unassembled WGS sequence"/>
</dbReference>
<evidence type="ECO:0000313" key="2">
    <source>
        <dbReference type="EMBL" id="MDL4937331.1"/>
    </source>
</evidence>
<dbReference type="RefSeq" id="WP_135172212.1">
    <property type="nucleotide sequence ID" value="NZ_CAJSYR010000009.1"/>
</dbReference>
<reference evidence="2 4" key="2">
    <citation type="submission" date="2023-06" db="EMBL/GenBank/DDBJ databases">
        <title>Acute promotion of culturable opportunistic pathogens and persistent increase of antibiotic resistance following antibiotic exposure in mouse gut microbiota.</title>
        <authorList>
            <person name="Li L."/>
            <person name="Wang B."/>
            <person name="Sun Y."/>
            <person name="Wang M."/>
            <person name="Xu H."/>
        </authorList>
    </citation>
    <scope>NUCLEOTIDE SEQUENCE [LARGE SCALE GENOMIC DNA]</scope>
    <source>
        <strain evidence="2 4">CRI2_2</strain>
    </source>
</reference>
<evidence type="ECO:0000313" key="4">
    <source>
        <dbReference type="Proteomes" id="UP001241571"/>
    </source>
</evidence>
<evidence type="ECO:0000313" key="3">
    <source>
        <dbReference type="Proteomes" id="UP000571857"/>
    </source>
</evidence>
<accession>A0ABD4ZXT1</accession>
<dbReference type="AlphaFoldDB" id="A0ABD4ZXT1"/>
<proteinExistence type="predicted"/>
<reference evidence="1 3" key="1">
    <citation type="submission" date="2020-06" db="EMBL/GenBank/DDBJ databases">
        <title>Crossreactivity between MHC class I-restricted antigens from cancer cells and an enterococcal bacteriophage.</title>
        <authorList>
            <person name="Fluckiger A."/>
            <person name="Daillere R."/>
            <person name="Sassi M."/>
            <person name="Cattoir V."/>
            <person name="Kroemer G."/>
            <person name="Zitvogel L."/>
        </authorList>
    </citation>
    <scope>NUCLEOTIDE SEQUENCE [LARGE SCALE GENOMIC DNA]</scope>
    <source>
        <strain evidence="1 3">EG4</strain>
    </source>
</reference>
<evidence type="ECO:0000313" key="1">
    <source>
        <dbReference type="EMBL" id="MBA0973007.1"/>
    </source>
</evidence>
<comment type="caution">
    <text evidence="2">The sequence shown here is derived from an EMBL/GenBank/DDBJ whole genome shotgun (WGS) entry which is preliminary data.</text>
</comment>
<dbReference type="Proteomes" id="UP001241571">
    <property type="component" value="Unassembled WGS sequence"/>
</dbReference>
<organism evidence="2 4">
    <name type="scientific">Enterococcus gallinarum</name>
    <dbReference type="NCBI Taxonomy" id="1353"/>
    <lineage>
        <taxon>Bacteria</taxon>
        <taxon>Bacillati</taxon>
        <taxon>Bacillota</taxon>
        <taxon>Bacilli</taxon>
        <taxon>Lactobacillales</taxon>
        <taxon>Enterococcaceae</taxon>
        <taxon>Enterococcus</taxon>
    </lineage>
</organism>
<name>A0ABD4ZXT1_ENTGA</name>
<gene>
    <name evidence="1" type="ORF">HWH42_10520</name>
    <name evidence="2" type="ORF">QRX88_16635</name>
</gene>
<dbReference type="EMBL" id="JASUBT010000016">
    <property type="protein sequence ID" value="MDL4937331.1"/>
    <property type="molecule type" value="Genomic_DNA"/>
</dbReference>